<keyword evidence="2" id="KW-0472">Membrane</keyword>
<name>A0A7I5E578_HAECO</name>
<evidence type="ECO:0000256" key="1">
    <source>
        <dbReference type="SAM" id="MobiDB-lite"/>
    </source>
</evidence>
<feature type="compositionally biased region" description="Basic and acidic residues" evidence="1">
    <location>
        <begin position="50"/>
        <end position="90"/>
    </location>
</feature>
<evidence type="ECO:0000313" key="3">
    <source>
        <dbReference type="Proteomes" id="UP000025227"/>
    </source>
</evidence>
<evidence type="ECO:0000256" key="2">
    <source>
        <dbReference type="SAM" id="Phobius"/>
    </source>
</evidence>
<keyword evidence="2" id="KW-1133">Transmembrane helix</keyword>
<keyword evidence="3" id="KW-1185">Reference proteome</keyword>
<feature type="transmembrane region" description="Helical" evidence="2">
    <location>
        <begin position="12"/>
        <end position="29"/>
    </location>
</feature>
<organism evidence="3 4">
    <name type="scientific">Haemonchus contortus</name>
    <name type="common">Barber pole worm</name>
    <dbReference type="NCBI Taxonomy" id="6289"/>
    <lineage>
        <taxon>Eukaryota</taxon>
        <taxon>Metazoa</taxon>
        <taxon>Ecdysozoa</taxon>
        <taxon>Nematoda</taxon>
        <taxon>Chromadorea</taxon>
        <taxon>Rhabditida</taxon>
        <taxon>Rhabditina</taxon>
        <taxon>Rhabditomorpha</taxon>
        <taxon>Strongyloidea</taxon>
        <taxon>Trichostrongylidae</taxon>
        <taxon>Haemonchus</taxon>
    </lineage>
</organism>
<dbReference type="OrthoDB" id="10477588at2759"/>
<sequence>MWQYIASNSFSIHYLWLSILFTQFLITTCSKKAKPTKKTTTQENVAGSKESADGDKDKQSKESKESTESRSKEKDFKLAKTQESAEKIHQDALPSGWLGPAGLPPGEGYDMGEVKRYVEENRSLVKTDLRSVRDLKFEYNPKAPIGDVRNSPVPGSKPSPKPGPKLLEEQKTQVMSTVMIDDEINNVMAVDRTPAPSATSKKKKEESKEKRKV</sequence>
<feature type="compositionally biased region" description="Basic and acidic residues" evidence="1">
    <location>
        <begin position="203"/>
        <end position="213"/>
    </location>
</feature>
<feature type="region of interest" description="Disordered" evidence="1">
    <location>
        <begin position="185"/>
        <end position="213"/>
    </location>
</feature>
<proteinExistence type="predicted"/>
<keyword evidence="2" id="KW-0812">Transmembrane</keyword>
<dbReference type="Proteomes" id="UP000025227">
    <property type="component" value="Unplaced"/>
</dbReference>
<evidence type="ECO:0000313" key="4">
    <source>
        <dbReference type="WBParaSite" id="HCON_00004730-00003"/>
    </source>
</evidence>
<accession>A0A7I5E578</accession>
<dbReference type="WBParaSite" id="HCON_00004730-00003">
    <property type="protein sequence ID" value="HCON_00004730-00003"/>
    <property type="gene ID" value="HCON_00004730"/>
</dbReference>
<protein>
    <submittedName>
        <fullName evidence="4">Uncharacterized protein</fullName>
    </submittedName>
</protein>
<feature type="region of interest" description="Disordered" evidence="1">
    <location>
        <begin position="32"/>
        <end position="104"/>
    </location>
</feature>
<feature type="region of interest" description="Disordered" evidence="1">
    <location>
        <begin position="139"/>
        <end position="171"/>
    </location>
</feature>
<dbReference type="AlphaFoldDB" id="A0A7I5E578"/>
<reference evidence="4" key="1">
    <citation type="submission" date="2020-12" db="UniProtKB">
        <authorList>
            <consortium name="WormBaseParasite"/>
        </authorList>
    </citation>
    <scope>IDENTIFICATION</scope>
    <source>
        <strain evidence="4">MHco3</strain>
    </source>
</reference>